<keyword evidence="5 11" id="KW-0479">Metal-binding</keyword>
<evidence type="ECO:0000256" key="6">
    <source>
        <dbReference type="ARBA" id="ARBA00022801"/>
    </source>
</evidence>
<proteinExistence type="inferred from homology"/>
<dbReference type="SUPFAM" id="SSF48371">
    <property type="entry name" value="ARM repeat"/>
    <property type="match status" value="1"/>
</dbReference>
<dbReference type="GO" id="GO:0008270">
    <property type="term" value="F:zinc ion binding"/>
    <property type="evidence" value="ECO:0007669"/>
    <property type="project" value="InterPro"/>
</dbReference>
<sequence>MSSTASRKDKHSLANVDAVHVSKLSLNVSVDFDRRAIHGYVEFDATLLNTTSTFILDTRALTVERATIDDSDVTFHLVDDAIFGTALHVALPPLALGASFRARVYYSTTPESTAVQWLPKEQTAGKTHPYLFTQCQAVHARSLLPCQDAPLASCVYSAAVTVPSWATCLMSAVASADPVATTSESRTFYYEQAIPVPSYLIAMVVGKVESRDIGPRSRVWSEASMVDAAAFEFAQTEEFIQHAEAIMTQPYVWGRYDLVCLPPSFPLGGMENPCLTFVTPTLLAGDRSLASVIAHEIAHSWTGNLITNATWEHFWLNEGWTMWLQRKIMARIHGTMLHFHFDAILGWNSLEQSVLQYGYDHEFTKLVPTLDKCDPDDSFSRVPYEKGFNLLYYLSTVVGDDAFEAFAQAYVARFKYQTVTSAQFQDFFIAHFTPTKADEIAAIDWPRWFFAPGMPPKPDFDMTLIQASKALANKWLQEDALGQTLSAADVDGWTSSQLVAMVESVIDGCAARHRYLSPDVLLKMGEAYKFIETKNSEVRMRFHTLCIRSEAAFILPHVEAFSKEQGRMKYVRPLYRDLSKSTFGSAAARRIFAEAKDSYHPICVKMVAKDLA</sequence>
<evidence type="ECO:0000256" key="11">
    <source>
        <dbReference type="PIRSR" id="PIRSR634015-3"/>
    </source>
</evidence>
<evidence type="ECO:0000256" key="7">
    <source>
        <dbReference type="ARBA" id="ARBA00022833"/>
    </source>
</evidence>
<keyword evidence="8" id="KW-0482">Metalloprotease</keyword>
<dbReference type="GO" id="GO:0008237">
    <property type="term" value="F:metallopeptidase activity"/>
    <property type="evidence" value="ECO:0007669"/>
    <property type="project" value="UniProtKB-KW"/>
</dbReference>
<feature type="binding site" evidence="11">
    <location>
        <position position="318"/>
    </location>
    <ligand>
        <name>Zn(2+)</name>
        <dbReference type="ChEBI" id="CHEBI:29105"/>
        <note>catalytic</note>
    </ligand>
</feature>
<dbReference type="InterPro" id="IPR014782">
    <property type="entry name" value="Peptidase_M1_dom"/>
</dbReference>
<dbReference type="Gene3D" id="3.30.2010.30">
    <property type="match status" value="1"/>
</dbReference>
<dbReference type="Gene3D" id="1.25.40.320">
    <property type="entry name" value="Peptidase M1, leukotriene A4 hydrolase/aminopeptidase C-terminal domain"/>
    <property type="match status" value="1"/>
</dbReference>
<evidence type="ECO:0000313" key="14">
    <source>
        <dbReference type="Proteomes" id="UP000481153"/>
    </source>
</evidence>
<accession>A0A6G0X4Y1</accession>
<evidence type="ECO:0000256" key="1">
    <source>
        <dbReference type="ARBA" id="ARBA00004496"/>
    </source>
</evidence>
<keyword evidence="3" id="KW-0963">Cytoplasm</keyword>
<keyword evidence="7 11" id="KW-0862">Zinc</keyword>
<dbReference type="Gene3D" id="1.10.390.10">
    <property type="entry name" value="Neutral Protease Domain 2"/>
    <property type="match status" value="1"/>
</dbReference>
<dbReference type="Proteomes" id="UP000481153">
    <property type="component" value="Unassembled WGS sequence"/>
</dbReference>
<organism evidence="13 14">
    <name type="scientific">Aphanomyces euteiches</name>
    <dbReference type="NCBI Taxonomy" id="100861"/>
    <lineage>
        <taxon>Eukaryota</taxon>
        <taxon>Sar</taxon>
        <taxon>Stramenopiles</taxon>
        <taxon>Oomycota</taxon>
        <taxon>Saprolegniomycetes</taxon>
        <taxon>Saprolegniales</taxon>
        <taxon>Verrucalvaceae</taxon>
        <taxon>Aphanomyces</taxon>
    </lineage>
</organism>
<dbReference type="SUPFAM" id="SSF55486">
    <property type="entry name" value="Metalloproteases ('zincins'), catalytic domain"/>
    <property type="match status" value="1"/>
</dbReference>
<feature type="binding site" evidence="11">
    <location>
        <position position="299"/>
    </location>
    <ligand>
        <name>Zn(2+)</name>
        <dbReference type="ChEBI" id="CHEBI:29105"/>
        <note>catalytic</note>
    </ligand>
</feature>
<dbReference type="AlphaFoldDB" id="A0A6G0X4Y1"/>
<feature type="domain" description="Peptidase M1 leukotriene A4 hydrolase/aminopeptidase C-terminal" evidence="12">
    <location>
        <begin position="463"/>
        <end position="611"/>
    </location>
</feature>
<feature type="active site" description="Proton acceptor" evidence="9">
    <location>
        <position position="296"/>
    </location>
</feature>
<dbReference type="Pfam" id="PF09127">
    <property type="entry name" value="Leuk-A4-hydro_C"/>
    <property type="match status" value="1"/>
</dbReference>
<dbReference type="Pfam" id="PF17900">
    <property type="entry name" value="Peptidase_M1_N"/>
    <property type="match status" value="1"/>
</dbReference>
<dbReference type="EMBL" id="VJMJ01000102">
    <property type="protein sequence ID" value="KAF0734940.1"/>
    <property type="molecule type" value="Genomic_DNA"/>
</dbReference>
<dbReference type="FunFam" id="1.10.390.10:FF:000003">
    <property type="entry name" value="Leukotriene A(4) hydrolase"/>
    <property type="match status" value="1"/>
</dbReference>
<dbReference type="PANTHER" id="PTHR45726">
    <property type="entry name" value="LEUKOTRIENE A-4 HYDROLASE"/>
    <property type="match status" value="1"/>
</dbReference>
<dbReference type="SMART" id="SM01263">
    <property type="entry name" value="Leuk-A4-hydro_C"/>
    <property type="match status" value="1"/>
</dbReference>
<reference evidence="13 14" key="1">
    <citation type="submission" date="2019-07" db="EMBL/GenBank/DDBJ databases">
        <title>Genomics analysis of Aphanomyces spp. identifies a new class of oomycete effector associated with host adaptation.</title>
        <authorList>
            <person name="Gaulin E."/>
        </authorList>
    </citation>
    <scope>NUCLEOTIDE SEQUENCE [LARGE SCALE GENOMIC DNA]</scope>
    <source>
        <strain evidence="13 14">ATCC 201684</strain>
    </source>
</reference>
<evidence type="ECO:0000256" key="3">
    <source>
        <dbReference type="ARBA" id="ARBA00022490"/>
    </source>
</evidence>
<dbReference type="GO" id="GO:0006508">
    <property type="term" value="P:proteolysis"/>
    <property type="evidence" value="ECO:0007669"/>
    <property type="project" value="UniProtKB-KW"/>
</dbReference>
<dbReference type="InterPro" id="IPR049980">
    <property type="entry name" value="LTA4H_cat"/>
</dbReference>
<evidence type="ECO:0000256" key="2">
    <source>
        <dbReference type="ARBA" id="ARBA00010136"/>
    </source>
</evidence>
<dbReference type="InterPro" id="IPR015211">
    <property type="entry name" value="Peptidase_M1_C"/>
</dbReference>
<dbReference type="InterPro" id="IPR016024">
    <property type="entry name" value="ARM-type_fold"/>
</dbReference>
<feature type="active site" description="Proton donor" evidence="9">
    <location>
        <position position="384"/>
    </location>
</feature>
<keyword evidence="4" id="KW-0645">Protease</keyword>
<dbReference type="InterPro" id="IPR045357">
    <property type="entry name" value="Aminopeptidase_N-like_N"/>
</dbReference>
<feature type="binding site" evidence="11">
    <location>
        <position position="295"/>
    </location>
    <ligand>
        <name>Zn(2+)</name>
        <dbReference type="ChEBI" id="CHEBI:29105"/>
        <note>catalytic</note>
    </ligand>
</feature>
<keyword evidence="6" id="KW-0378">Hydrolase</keyword>
<dbReference type="SUPFAM" id="SSF63737">
    <property type="entry name" value="Leukotriene A4 hydrolase N-terminal domain"/>
    <property type="match status" value="1"/>
</dbReference>
<evidence type="ECO:0000256" key="10">
    <source>
        <dbReference type="PIRSR" id="PIRSR634015-2"/>
    </source>
</evidence>
<protein>
    <recommendedName>
        <fullName evidence="12">Peptidase M1 leukotriene A4 hydrolase/aminopeptidase C-terminal domain-containing protein</fullName>
    </recommendedName>
</protein>
<keyword evidence="14" id="KW-1185">Reference proteome</keyword>
<feature type="binding site" evidence="10">
    <location>
        <begin position="266"/>
        <end position="271"/>
    </location>
    <ligand>
        <name>a peptide</name>
        <dbReference type="ChEBI" id="CHEBI:60466"/>
    </ligand>
</feature>
<dbReference type="FunFam" id="3.30.2010.30:FF:000001">
    <property type="entry name" value="Leukotriene A(4) hydrolase"/>
    <property type="match status" value="1"/>
</dbReference>
<feature type="binding site" evidence="10">
    <location>
        <begin position="567"/>
        <end position="569"/>
    </location>
    <ligand>
        <name>a peptide</name>
        <dbReference type="ChEBI" id="CHEBI:60466"/>
    </ligand>
</feature>
<comment type="cofactor">
    <cofactor evidence="11">
        <name>Zn(2+)</name>
        <dbReference type="ChEBI" id="CHEBI:29105"/>
    </cofactor>
    <text evidence="11">Binds 1 zinc ion per subunit.</text>
</comment>
<comment type="caution">
    <text evidence="13">The sequence shown here is derived from an EMBL/GenBank/DDBJ whole genome shotgun (WGS) entry which is preliminary data.</text>
</comment>
<dbReference type="InterPro" id="IPR027268">
    <property type="entry name" value="Peptidase_M4/M1_CTD_sf"/>
</dbReference>
<comment type="similarity">
    <text evidence="2">Belongs to the peptidase M1 family.</text>
</comment>
<feature type="binding site" evidence="10">
    <location>
        <begin position="134"/>
        <end position="136"/>
    </location>
    <ligand>
        <name>a peptide</name>
        <dbReference type="ChEBI" id="CHEBI:60466"/>
    </ligand>
</feature>
<dbReference type="InterPro" id="IPR042097">
    <property type="entry name" value="Aminopeptidase_N-like_N_sf"/>
</dbReference>
<dbReference type="InterPro" id="IPR034015">
    <property type="entry name" value="M1_LTA4H"/>
</dbReference>
<evidence type="ECO:0000256" key="8">
    <source>
        <dbReference type="ARBA" id="ARBA00023049"/>
    </source>
</evidence>
<dbReference type="PRINTS" id="PR00756">
    <property type="entry name" value="ALADIPTASE"/>
</dbReference>
<dbReference type="InterPro" id="IPR038502">
    <property type="entry name" value="M1_LTA-4_hydro/amino_C_sf"/>
</dbReference>
<name>A0A6G0X4Y1_9STRA</name>
<evidence type="ECO:0000256" key="4">
    <source>
        <dbReference type="ARBA" id="ARBA00022670"/>
    </source>
</evidence>
<dbReference type="CDD" id="cd09599">
    <property type="entry name" value="M1_LTA4H"/>
    <property type="match status" value="1"/>
</dbReference>
<dbReference type="GO" id="GO:0005829">
    <property type="term" value="C:cytosol"/>
    <property type="evidence" value="ECO:0007669"/>
    <property type="project" value="TreeGrafter"/>
</dbReference>
<dbReference type="Gene3D" id="2.60.40.1730">
    <property type="entry name" value="tricorn interacting facor f3 domain"/>
    <property type="match status" value="1"/>
</dbReference>
<dbReference type="InterPro" id="IPR001930">
    <property type="entry name" value="Peptidase_M1"/>
</dbReference>
<evidence type="ECO:0000259" key="12">
    <source>
        <dbReference type="SMART" id="SM01263"/>
    </source>
</evidence>
<dbReference type="VEuPathDB" id="FungiDB:AeMF1_000148"/>
<dbReference type="PANTHER" id="PTHR45726:SF3">
    <property type="entry name" value="LEUKOTRIENE A-4 HYDROLASE"/>
    <property type="match status" value="1"/>
</dbReference>
<gene>
    <name evidence="13" type="ORF">Ae201684_008417</name>
</gene>
<dbReference type="Pfam" id="PF01433">
    <property type="entry name" value="Peptidase_M1"/>
    <property type="match status" value="1"/>
</dbReference>
<evidence type="ECO:0000256" key="5">
    <source>
        <dbReference type="ARBA" id="ARBA00022723"/>
    </source>
</evidence>
<evidence type="ECO:0000313" key="13">
    <source>
        <dbReference type="EMBL" id="KAF0734940.1"/>
    </source>
</evidence>
<evidence type="ECO:0000256" key="9">
    <source>
        <dbReference type="PIRSR" id="PIRSR634015-1"/>
    </source>
</evidence>
<comment type="subcellular location">
    <subcellularLocation>
        <location evidence="1">Cytoplasm</location>
    </subcellularLocation>
</comment>